<keyword evidence="2" id="KW-1133">Transmembrane helix</keyword>
<dbReference type="Proteomes" id="UP000007110">
    <property type="component" value="Unassembled WGS sequence"/>
</dbReference>
<dbReference type="EnsemblMetazoa" id="XM_011666044">
    <property type="protein sequence ID" value="XP_011664346"/>
    <property type="gene ID" value="LOC105438336"/>
</dbReference>
<feature type="transmembrane region" description="Helical" evidence="2">
    <location>
        <begin position="308"/>
        <end position="326"/>
    </location>
</feature>
<feature type="compositionally biased region" description="Acidic residues" evidence="1">
    <location>
        <begin position="147"/>
        <end position="167"/>
    </location>
</feature>
<evidence type="ECO:0000313" key="4">
    <source>
        <dbReference type="Proteomes" id="UP000007110"/>
    </source>
</evidence>
<reference evidence="3" key="2">
    <citation type="submission" date="2021-01" db="UniProtKB">
        <authorList>
            <consortium name="EnsemblMetazoa"/>
        </authorList>
    </citation>
    <scope>IDENTIFICATION</scope>
</reference>
<evidence type="ECO:0000256" key="1">
    <source>
        <dbReference type="SAM" id="MobiDB-lite"/>
    </source>
</evidence>
<sequence>MLGGVLCGSCIIASAFFKNSVTVGVCLALSGVGLSMTYMPMVIALNDFFREKFVLMNTITLYGYTAGSMLLPIVMERSFEAYGYVGAFIILGGIAFNLVVCGAMIQKAPRNAATNEGKSYNKVNEKQKCLSEGESSKQAESIRYHEEEEEEEKEEHEEEEEDSEECVLEERRLIQNERRNINKQETSPNARSSFTSSVFQTGKRSCGLLNEPLFLFTIPIHFLFMFSIYAWMLFLVPHAEHLGIPPFKAIFLSTIGGIGGIIGRTIFIIFVGKGINVYVVYIAIGLICMASFLLDFISSAYAVRATLAFVQGFTFFIEDAIAASLFKDTVFDDRNFNMAVAVSLFAEGLGATCAGTITGYLFDVTQSFTKVFIIVGFIHAVMVVHLFVVSILIKRRRQHVSCNFDH</sequence>
<feature type="transmembrane region" description="Helical" evidence="2">
    <location>
        <begin position="368"/>
        <end position="393"/>
    </location>
</feature>
<dbReference type="InterPro" id="IPR011701">
    <property type="entry name" value="MFS"/>
</dbReference>
<dbReference type="GO" id="GO:0008028">
    <property type="term" value="F:monocarboxylic acid transmembrane transporter activity"/>
    <property type="evidence" value="ECO:0000318"/>
    <property type="project" value="GO_Central"/>
</dbReference>
<dbReference type="InterPro" id="IPR036259">
    <property type="entry name" value="MFS_trans_sf"/>
</dbReference>
<dbReference type="PANTHER" id="PTHR11360">
    <property type="entry name" value="MONOCARBOXYLATE TRANSPORTER"/>
    <property type="match status" value="1"/>
</dbReference>
<dbReference type="OMA" id="SIRYHEE"/>
<dbReference type="GeneID" id="105438336"/>
<dbReference type="PANTHER" id="PTHR11360:SF303">
    <property type="entry name" value="MAJOR FACILITATOR SUPERFAMILY (MFS) PROFILE DOMAIN-CONTAINING PROTEIN"/>
    <property type="match status" value="1"/>
</dbReference>
<feature type="transmembrane region" description="Helical" evidence="2">
    <location>
        <begin position="81"/>
        <end position="105"/>
    </location>
</feature>
<feature type="transmembrane region" description="Helical" evidence="2">
    <location>
        <begin position="278"/>
        <end position="302"/>
    </location>
</feature>
<dbReference type="OrthoDB" id="6435476at2759"/>
<keyword evidence="2" id="KW-0812">Transmembrane</keyword>
<feature type="transmembrane region" description="Helical" evidence="2">
    <location>
        <begin position="213"/>
        <end position="237"/>
    </location>
</feature>
<dbReference type="Pfam" id="PF07690">
    <property type="entry name" value="MFS_1"/>
    <property type="match status" value="1"/>
</dbReference>
<feature type="region of interest" description="Disordered" evidence="1">
    <location>
        <begin position="124"/>
        <end position="167"/>
    </location>
</feature>
<keyword evidence="2" id="KW-0472">Membrane</keyword>
<dbReference type="RefSeq" id="XP_011664346.2">
    <property type="nucleotide sequence ID" value="XM_011666044.2"/>
</dbReference>
<feature type="transmembrane region" description="Helical" evidence="2">
    <location>
        <begin position="53"/>
        <end position="75"/>
    </location>
</feature>
<evidence type="ECO:0008006" key="5">
    <source>
        <dbReference type="Google" id="ProtNLM"/>
    </source>
</evidence>
<dbReference type="KEGG" id="spu:105438336"/>
<feature type="transmembrane region" description="Helical" evidence="2">
    <location>
        <begin position="338"/>
        <end position="362"/>
    </location>
</feature>
<protein>
    <recommendedName>
        <fullName evidence="5">Monocarboxylate transporter</fullName>
    </recommendedName>
</protein>
<evidence type="ECO:0000313" key="3">
    <source>
        <dbReference type="EnsemblMetazoa" id="XP_011664346"/>
    </source>
</evidence>
<organism evidence="3 4">
    <name type="scientific">Strongylocentrotus purpuratus</name>
    <name type="common">Purple sea urchin</name>
    <dbReference type="NCBI Taxonomy" id="7668"/>
    <lineage>
        <taxon>Eukaryota</taxon>
        <taxon>Metazoa</taxon>
        <taxon>Echinodermata</taxon>
        <taxon>Eleutherozoa</taxon>
        <taxon>Echinozoa</taxon>
        <taxon>Echinoidea</taxon>
        <taxon>Euechinoidea</taxon>
        <taxon>Echinacea</taxon>
        <taxon>Camarodonta</taxon>
        <taxon>Echinidea</taxon>
        <taxon>Strongylocentrotidae</taxon>
        <taxon>Strongylocentrotus</taxon>
    </lineage>
</organism>
<reference evidence="4" key="1">
    <citation type="submission" date="2015-02" db="EMBL/GenBank/DDBJ databases">
        <title>Genome sequencing for Strongylocentrotus purpuratus.</title>
        <authorList>
            <person name="Murali S."/>
            <person name="Liu Y."/>
            <person name="Vee V."/>
            <person name="English A."/>
            <person name="Wang M."/>
            <person name="Skinner E."/>
            <person name="Han Y."/>
            <person name="Muzny D.M."/>
            <person name="Worley K.C."/>
            <person name="Gibbs R.A."/>
        </authorList>
    </citation>
    <scope>NUCLEOTIDE SEQUENCE</scope>
</reference>
<feature type="compositionally biased region" description="Basic and acidic residues" evidence="1">
    <location>
        <begin position="124"/>
        <end position="146"/>
    </location>
</feature>
<accession>A0A7M7HGB2</accession>
<name>A0A7M7HGB2_STRPU</name>
<keyword evidence="4" id="KW-1185">Reference proteome</keyword>
<proteinExistence type="predicted"/>
<feature type="transmembrane region" description="Helical" evidence="2">
    <location>
        <begin position="249"/>
        <end position="271"/>
    </location>
</feature>
<dbReference type="Gene3D" id="1.20.1250.20">
    <property type="entry name" value="MFS general substrate transporter like domains"/>
    <property type="match status" value="1"/>
</dbReference>
<dbReference type="InParanoid" id="A0A7M7HGB2"/>
<evidence type="ECO:0000256" key="2">
    <source>
        <dbReference type="SAM" id="Phobius"/>
    </source>
</evidence>
<dbReference type="InterPro" id="IPR050327">
    <property type="entry name" value="Proton-linked_MCT"/>
</dbReference>
<dbReference type="GO" id="GO:0005886">
    <property type="term" value="C:plasma membrane"/>
    <property type="evidence" value="ECO:0000318"/>
    <property type="project" value="GO_Central"/>
</dbReference>
<dbReference type="AlphaFoldDB" id="A0A7M7HGB2"/>
<dbReference type="SUPFAM" id="SSF103473">
    <property type="entry name" value="MFS general substrate transporter"/>
    <property type="match status" value="1"/>
</dbReference>